<keyword evidence="3 12" id="KW-0245">EGF-like domain</keyword>
<dbReference type="GO" id="GO:0005509">
    <property type="term" value="F:calcium ion binding"/>
    <property type="evidence" value="ECO:0007669"/>
    <property type="project" value="UniProtKB-UniRule"/>
</dbReference>
<dbReference type="CDD" id="cd00055">
    <property type="entry name" value="EGF_Lam"/>
    <property type="match status" value="2"/>
</dbReference>
<evidence type="ECO:0000256" key="3">
    <source>
        <dbReference type="ARBA" id="ARBA00022536"/>
    </source>
</evidence>
<feature type="disulfide bond" evidence="12">
    <location>
        <begin position="869"/>
        <end position="886"/>
    </location>
</feature>
<comment type="caution">
    <text evidence="17">The sequence shown here is derived from an EMBL/GenBank/DDBJ whole genome shotgun (WGS) entry which is preliminary data.</text>
</comment>
<keyword evidence="9 13" id="KW-0472">Membrane</keyword>
<dbReference type="InterPro" id="IPR001879">
    <property type="entry name" value="GPCR_2_extracellular_dom"/>
</dbReference>
<evidence type="ECO:0000256" key="7">
    <source>
        <dbReference type="ARBA" id="ARBA00022837"/>
    </source>
</evidence>
<dbReference type="Gene3D" id="4.10.1240.10">
    <property type="entry name" value="GPCR, family 2, extracellular hormone receptor domain"/>
    <property type="match status" value="1"/>
</dbReference>
<dbReference type="FunFam" id="2.60.40.60:FF:000020">
    <property type="entry name" value="Dachsous cadherin-related 1b"/>
    <property type="match status" value="1"/>
</dbReference>
<dbReference type="CDD" id="cd00054">
    <property type="entry name" value="EGF_CA"/>
    <property type="match status" value="2"/>
</dbReference>
<feature type="transmembrane region" description="Helical" evidence="13">
    <location>
        <begin position="1361"/>
        <end position="1380"/>
    </location>
</feature>
<feature type="domain" description="Cadherin" evidence="16">
    <location>
        <begin position="453"/>
        <end position="550"/>
    </location>
</feature>
<dbReference type="InterPro" id="IPR036445">
    <property type="entry name" value="GPCR_2_extracell_dom_sf"/>
</dbReference>
<dbReference type="GO" id="GO:0005886">
    <property type="term" value="C:plasma membrane"/>
    <property type="evidence" value="ECO:0007669"/>
    <property type="project" value="InterPro"/>
</dbReference>
<evidence type="ECO:0000256" key="5">
    <source>
        <dbReference type="ARBA" id="ARBA00022729"/>
    </source>
</evidence>
<dbReference type="InterPro" id="IPR000832">
    <property type="entry name" value="GPCR_2_secretin-like"/>
</dbReference>
<comment type="subcellular location">
    <subcellularLocation>
        <location evidence="1">Membrane</location>
        <topology evidence="1">Multi-pass membrane protein</topology>
    </subcellularLocation>
    <subcellularLocation>
        <location evidence="2">Membrane</location>
        <topology evidence="2">Single-pass membrane protein</topology>
    </subcellularLocation>
</comment>
<dbReference type="Gene3D" id="2.60.40.60">
    <property type="entry name" value="Cadherins"/>
    <property type="match status" value="6"/>
</dbReference>
<dbReference type="Gene3D" id="2.10.25.10">
    <property type="entry name" value="Laminin"/>
    <property type="match status" value="1"/>
</dbReference>
<dbReference type="GO" id="GO:0007411">
    <property type="term" value="P:axon guidance"/>
    <property type="evidence" value="ECO:0007669"/>
    <property type="project" value="UniProtKB-ARBA"/>
</dbReference>
<evidence type="ECO:0000256" key="1">
    <source>
        <dbReference type="ARBA" id="ARBA00004141"/>
    </source>
</evidence>
<organism evidence="17 18">
    <name type="scientific">Mesorhabditis spiculigera</name>
    <dbReference type="NCBI Taxonomy" id="96644"/>
    <lineage>
        <taxon>Eukaryota</taxon>
        <taxon>Metazoa</taxon>
        <taxon>Ecdysozoa</taxon>
        <taxon>Nematoda</taxon>
        <taxon>Chromadorea</taxon>
        <taxon>Rhabditida</taxon>
        <taxon>Rhabditina</taxon>
        <taxon>Rhabditomorpha</taxon>
        <taxon>Rhabditoidea</taxon>
        <taxon>Rhabditidae</taxon>
        <taxon>Mesorhabditinae</taxon>
        <taxon>Mesorhabditis</taxon>
    </lineage>
</organism>
<evidence type="ECO:0000256" key="13">
    <source>
        <dbReference type="SAM" id="Phobius"/>
    </source>
</evidence>
<feature type="disulfide bond" evidence="12">
    <location>
        <begin position="850"/>
        <end position="859"/>
    </location>
</feature>
<dbReference type="PROSITE" id="PS00022">
    <property type="entry name" value="EGF_1"/>
    <property type="match status" value="2"/>
</dbReference>
<keyword evidence="8 13" id="KW-1133">Transmembrane helix</keyword>
<comment type="caution">
    <text evidence="12">Lacks conserved residue(s) required for the propagation of feature annotation.</text>
</comment>
<feature type="transmembrane region" description="Helical" evidence="13">
    <location>
        <begin position="1535"/>
        <end position="1555"/>
    </location>
</feature>
<feature type="domain" description="Cadherin" evidence="16">
    <location>
        <begin position="208"/>
        <end position="309"/>
    </location>
</feature>
<dbReference type="GO" id="GO:0004930">
    <property type="term" value="F:G protein-coupled receptor activity"/>
    <property type="evidence" value="ECO:0007669"/>
    <property type="project" value="InterPro"/>
</dbReference>
<evidence type="ECO:0000256" key="8">
    <source>
        <dbReference type="ARBA" id="ARBA00022989"/>
    </source>
</evidence>
<proteinExistence type="predicted"/>
<dbReference type="Pfam" id="PF00053">
    <property type="entry name" value="EGF_laminin"/>
    <property type="match status" value="1"/>
</dbReference>
<evidence type="ECO:0000256" key="4">
    <source>
        <dbReference type="ARBA" id="ARBA00022692"/>
    </source>
</evidence>
<dbReference type="InterPro" id="IPR002049">
    <property type="entry name" value="LE_dom"/>
</dbReference>
<feature type="transmembrane region" description="Helical" evidence="13">
    <location>
        <begin position="1425"/>
        <end position="1446"/>
    </location>
</feature>
<feature type="domain" description="Cadherin" evidence="16">
    <location>
        <begin position="102"/>
        <end position="207"/>
    </location>
</feature>
<dbReference type="SUPFAM" id="SSF111418">
    <property type="entry name" value="Hormone receptor domain"/>
    <property type="match status" value="1"/>
</dbReference>
<evidence type="ECO:0000259" key="15">
    <source>
        <dbReference type="PROSITE" id="PS50227"/>
    </source>
</evidence>
<evidence type="ECO:0000256" key="2">
    <source>
        <dbReference type="ARBA" id="ARBA00004167"/>
    </source>
</evidence>
<feature type="disulfide bond" evidence="12">
    <location>
        <begin position="888"/>
        <end position="897"/>
    </location>
</feature>
<evidence type="ECO:0000259" key="16">
    <source>
        <dbReference type="PROSITE" id="PS50268"/>
    </source>
</evidence>
<feature type="domain" description="Cadherin" evidence="16">
    <location>
        <begin position="4"/>
        <end position="101"/>
    </location>
</feature>
<accession>A0AA36FQN2</accession>
<dbReference type="PRINTS" id="PR00205">
    <property type="entry name" value="CADHERIN"/>
</dbReference>
<keyword evidence="7 11" id="KW-0106">Calcium</keyword>
<dbReference type="Gene3D" id="1.20.1070.10">
    <property type="entry name" value="Rhodopsin 7-helix transmembrane proteins"/>
    <property type="match status" value="1"/>
</dbReference>
<dbReference type="PROSITE" id="PS50227">
    <property type="entry name" value="G_PROTEIN_RECEP_F2_3"/>
    <property type="match status" value="1"/>
</dbReference>
<dbReference type="PANTHER" id="PTHR24028">
    <property type="entry name" value="CADHERIN-87A"/>
    <property type="match status" value="1"/>
</dbReference>
<evidence type="ECO:0000256" key="6">
    <source>
        <dbReference type="ARBA" id="ARBA00022737"/>
    </source>
</evidence>
<feature type="transmembrane region" description="Helical" evidence="13">
    <location>
        <begin position="1328"/>
        <end position="1349"/>
    </location>
</feature>
<evidence type="ECO:0000259" key="14">
    <source>
        <dbReference type="PROSITE" id="PS50026"/>
    </source>
</evidence>
<dbReference type="InterPro" id="IPR020894">
    <property type="entry name" value="Cadherin_CS"/>
</dbReference>
<reference evidence="17" key="1">
    <citation type="submission" date="2023-06" db="EMBL/GenBank/DDBJ databases">
        <authorList>
            <person name="Delattre M."/>
        </authorList>
    </citation>
    <scope>NUCLEOTIDE SEQUENCE</scope>
    <source>
        <strain evidence="17">AF72</strain>
    </source>
</reference>
<feature type="transmembrane region" description="Helical" evidence="13">
    <location>
        <begin position="1458"/>
        <end position="1484"/>
    </location>
</feature>
<dbReference type="SMART" id="SM00181">
    <property type="entry name" value="EGF"/>
    <property type="match status" value="4"/>
</dbReference>
<evidence type="ECO:0000256" key="10">
    <source>
        <dbReference type="ARBA" id="ARBA00023180"/>
    </source>
</evidence>
<feature type="transmembrane region" description="Helical" evidence="13">
    <location>
        <begin position="1505"/>
        <end position="1523"/>
    </location>
</feature>
<evidence type="ECO:0000313" key="17">
    <source>
        <dbReference type="EMBL" id="CAJ0561807.1"/>
    </source>
</evidence>
<dbReference type="Pfam" id="PF02793">
    <property type="entry name" value="HRM"/>
    <property type="match status" value="1"/>
</dbReference>
<dbReference type="PANTHER" id="PTHR24028:SF328">
    <property type="entry name" value="CADHERIN-3"/>
    <property type="match status" value="1"/>
</dbReference>
<dbReference type="PROSITE" id="PS50268">
    <property type="entry name" value="CADHERIN_2"/>
    <property type="match status" value="5"/>
</dbReference>
<dbReference type="FunFam" id="2.60.40.60:FF:000033">
    <property type="entry name" value="FAT atypical cadherin 1"/>
    <property type="match status" value="1"/>
</dbReference>
<feature type="domain" description="G-protein coupled receptors family 2 profile 1" evidence="15">
    <location>
        <begin position="986"/>
        <end position="1061"/>
    </location>
</feature>
<dbReference type="Pfam" id="PF00028">
    <property type="entry name" value="Cadherin"/>
    <property type="match status" value="5"/>
</dbReference>
<dbReference type="SMART" id="SM00008">
    <property type="entry name" value="HormR"/>
    <property type="match status" value="1"/>
</dbReference>
<feature type="transmembrane region" description="Helical" evidence="13">
    <location>
        <begin position="1392"/>
        <end position="1413"/>
    </location>
</feature>
<keyword evidence="6" id="KW-0677">Repeat</keyword>
<keyword evidence="4 13" id="KW-0812">Transmembrane</keyword>
<dbReference type="FunFam" id="2.60.40.60:FF:000080">
    <property type="entry name" value="FAT atypical cadherin 1"/>
    <property type="match status" value="1"/>
</dbReference>
<dbReference type="InterPro" id="IPR000742">
    <property type="entry name" value="EGF"/>
</dbReference>
<dbReference type="InterPro" id="IPR015919">
    <property type="entry name" value="Cadherin-like_sf"/>
</dbReference>
<feature type="domain" description="EGF-like" evidence="14">
    <location>
        <begin position="824"/>
        <end position="860"/>
    </location>
</feature>
<gene>
    <name evidence="17" type="ORF">MSPICULIGERA_LOCUS1938</name>
</gene>
<evidence type="ECO:0000256" key="11">
    <source>
        <dbReference type="PROSITE-ProRule" id="PRU00043"/>
    </source>
</evidence>
<protein>
    <submittedName>
        <fullName evidence="17">Uncharacterized protein</fullName>
    </submittedName>
</protein>
<dbReference type="GO" id="GO:0007156">
    <property type="term" value="P:homophilic cell adhesion via plasma membrane adhesion molecules"/>
    <property type="evidence" value="ECO:0007669"/>
    <property type="project" value="InterPro"/>
</dbReference>
<keyword evidence="10" id="KW-0325">Glycoprotein</keyword>
<dbReference type="PROSITE" id="PS00232">
    <property type="entry name" value="CADHERIN_1"/>
    <property type="match status" value="4"/>
</dbReference>
<evidence type="ECO:0000256" key="12">
    <source>
        <dbReference type="PROSITE-ProRule" id="PRU00076"/>
    </source>
</evidence>
<keyword evidence="18" id="KW-1185">Reference proteome</keyword>
<name>A0AA36FQN2_9BILA</name>
<dbReference type="Pfam" id="PF00002">
    <property type="entry name" value="7tm_2"/>
    <property type="match status" value="1"/>
</dbReference>
<feature type="domain" description="EGF-like" evidence="14">
    <location>
        <begin position="861"/>
        <end position="898"/>
    </location>
</feature>
<keyword evidence="12" id="KW-1015">Disulfide bond</keyword>
<dbReference type="Pfam" id="PF23592">
    <property type="entry name" value="Cadherin_CELSR2_9th"/>
    <property type="match status" value="1"/>
</dbReference>
<dbReference type="SMART" id="SM00112">
    <property type="entry name" value="CA"/>
    <property type="match status" value="5"/>
</dbReference>
<dbReference type="InterPro" id="IPR002126">
    <property type="entry name" value="Cadherin-like_dom"/>
</dbReference>
<evidence type="ECO:0000313" key="18">
    <source>
        <dbReference type="Proteomes" id="UP001177023"/>
    </source>
</evidence>
<dbReference type="EMBL" id="CATQJA010000586">
    <property type="protein sequence ID" value="CAJ0561807.1"/>
    <property type="molecule type" value="Genomic_DNA"/>
</dbReference>
<dbReference type="InterPro" id="IPR056286">
    <property type="entry name" value="Cadherin_CELSR1-3_9th"/>
</dbReference>
<keyword evidence="5" id="KW-0732">Signal</keyword>
<dbReference type="Proteomes" id="UP001177023">
    <property type="component" value="Unassembled WGS sequence"/>
</dbReference>
<dbReference type="PROSITE" id="PS50026">
    <property type="entry name" value="EGF_3"/>
    <property type="match status" value="2"/>
</dbReference>
<evidence type="ECO:0000256" key="9">
    <source>
        <dbReference type="ARBA" id="ARBA00023136"/>
    </source>
</evidence>
<feature type="non-terminal residue" evidence="17">
    <location>
        <position position="1"/>
    </location>
</feature>
<sequence length="1689" mass="184835">YVKELAEDAPVDTVVVTVSATHAAGHPLYYSMAAPQDGRSQNIFTLDTHTGEIRLAKALDRETLDRHVLKVTAFERLDPSISSSASVVVEVLDVQDNSPQFERDSYFAEISEDAPIGTTIVSVFARDRDAGANGEVEYSLETEAEGSNLLSINPNSGVIQTAAALDRETLSLIRLYVIASDKGKEPLSSRALVELSINDVNDNAPVFSQDSYNITVLENVTVPVVIARLEATDADAGANGRVHYGMVTSSDLLHVDYKTGEVTLRRKIDARGGIRTFVVRAKDGAQPALSSTATLTLQVVDINDHPPRFIAAQKSVLVDEGVAEGEEVARVYAIDEDAGVNGKVSYSLEGSSDFRIDPDSGIIRANKTLDREETQRYELTVRAVDGGEPQLTAVTQMTILVRDINDNTPVFKPNEINVTLSEETQLGAQIAIVRAEDRDENSKLFYRIEHQDQNQPAGTLVGTLVATDPDEGSNADIEFRVFGGTDARLFELEADPQQKGVARLLSRQPFDYESKTNAFHLEVQASSGQLSSTVPVRVHVSDVNDHPPSLRPSILLVNRMTGGQGLERLGSLPAFDPDQNATLEYSLETNELLAVDRYSGKITLKGAWKRNIDAQVKACVSDGANTVCNPLRLLYTWVEDGWLGEAVTVSLRTTTVDDFLDPDVYARFRQSIASLSTWAEGSITVLSIMAKNSSTEVSFVVVDRTRLISGNRVSELIAGSLPRLSELSLLDIELASSDACLREPCPYYQKCRDTLKHLGAEFHQTDNFLAHSLKTLRTFTCECPRGFSSSPEMPESCNIRLDECFSGPYVIVNPAGWIRQGCVSTRGCQAGSCPENSMCRSFWDGHRCDCDPGYAGAACDPICSLEGICGPSGICVQTNSTIGYECHCANGRVGVNCESLGAVRTCPSAWWGRFGECRRCDCPSAKGFAAQCHPHTGQCLCPREWWESGGRCVRCECGLGATSLECDPENGQCSCAGEAAGRRCDRCPVETQVLDPKSLRCLSLRDRCPSQIDEAVQWPTTVRGATARQSCANGQIGLATRKCAETGKWQPVQDDNCTRAEFSNLLTRASSLSAAELVATVWNASQSDQAEEWKGRNLEMARIGIGRALDMETAGESDADGGPSAHLYDHQFVHRLVEAAGQLLPNESPQRFLELPRKLEKLGEALVRLHQRRKYLDPFAVQTPQIFFSVDRLDNRDSLPKFNNFVDDRVEGFPDIRITIADDSTLAFYQIIANPRCPRCSTAIVSVSANTTQPILVEFPLREDSGWKFPECVRHSAEENEQWTVRGAVLTGLNATHAVCLFHLPGLYTIHLRADSGVLVRLSLGQSMVGPISALSSLVILLMSLLLTLSRRGLRTRPVRVAFILSFAAHAATIYLLHKATVNAVFCGVRNAVLSFTTVSPYCWLFLYSLHLYRMLAEGNTQTSAAVCLLLGMALPCCLSVVSFLLSATCSLAPSHWLFWTIALPIALFLLLSFYACATCLLISRDKHFEVAVVKFALRKALCQHFLLTSLTVTYTAGGLFLPSMPWLSAGLGEMVSSILLLLTSLYILVWACAFGRSEDQTDRVETLWVKGEPPKSMADEHGCTSPLLHDEYAGSRMGSGGSAAGWASGSDRVPSDPYVPLPRPVGGLSLRDNPLAPSILSPANKIFRETSEYATTGSLSRFGKYEDEMDDAYYTYQRRKQYPTTFQR</sequence>
<feature type="non-terminal residue" evidence="17">
    <location>
        <position position="1689"/>
    </location>
</feature>
<dbReference type="SUPFAM" id="SSF49313">
    <property type="entry name" value="Cadherin-like"/>
    <property type="match status" value="7"/>
</dbReference>
<dbReference type="CDD" id="cd11304">
    <property type="entry name" value="Cadherin_repeat"/>
    <property type="match status" value="5"/>
</dbReference>
<feature type="domain" description="Cadherin" evidence="16">
    <location>
        <begin position="310"/>
        <end position="411"/>
    </location>
</feature>
<dbReference type="InterPro" id="IPR050174">
    <property type="entry name" value="Protocadherin/Cadherin-CA"/>
</dbReference>